<keyword evidence="1" id="KW-1133">Transmembrane helix</keyword>
<evidence type="ECO:0000313" key="3">
    <source>
        <dbReference type="Proteomes" id="UP001292094"/>
    </source>
</evidence>
<dbReference type="Proteomes" id="UP001292094">
    <property type="component" value="Unassembled WGS sequence"/>
</dbReference>
<comment type="caution">
    <text evidence="2">The sequence shown here is derived from an EMBL/GenBank/DDBJ whole genome shotgun (WGS) entry which is preliminary data.</text>
</comment>
<keyword evidence="3" id="KW-1185">Reference proteome</keyword>
<feature type="transmembrane region" description="Helical" evidence="1">
    <location>
        <begin position="7"/>
        <end position="27"/>
    </location>
</feature>
<name>A0AAE1TS76_9EUCA</name>
<accession>A0AAE1TS76</accession>
<sequence length="95" mass="11182">MKQDTEYLFNAFVLSTIMFHTLSEWILPYRVYILPLINSHNKLQYHSLPVTSMSPPPERPPSIIRSLRHQPFLPLTAADYYPRRRGSVLVWAERA</sequence>
<evidence type="ECO:0000256" key="1">
    <source>
        <dbReference type="SAM" id="Phobius"/>
    </source>
</evidence>
<protein>
    <submittedName>
        <fullName evidence="2">Uncharacterized protein</fullName>
    </submittedName>
</protein>
<dbReference type="EMBL" id="JAWZYT010003895">
    <property type="protein sequence ID" value="KAK4296283.1"/>
    <property type="molecule type" value="Genomic_DNA"/>
</dbReference>
<proteinExistence type="predicted"/>
<gene>
    <name evidence="2" type="ORF">Pmani_031208</name>
</gene>
<dbReference type="AlphaFoldDB" id="A0AAE1TS76"/>
<organism evidence="2 3">
    <name type="scientific">Petrolisthes manimaculis</name>
    <dbReference type="NCBI Taxonomy" id="1843537"/>
    <lineage>
        <taxon>Eukaryota</taxon>
        <taxon>Metazoa</taxon>
        <taxon>Ecdysozoa</taxon>
        <taxon>Arthropoda</taxon>
        <taxon>Crustacea</taxon>
        <taxon>Multicrustacea</taxon>
        <taxon>Malacostraca</taxon>
        <taxon>Eumalacostraca</taxon>
        <taxon>Eucarida</taxon>
        <taxon>Decapoda</taxon>
        <taxon>Pleocyemata</taxon>
        <taxon>Anomura</taxon>
        <taxon>Galatheoidea</taxon>
        <taxon>Porcellanidae</taxon>
        <taxon>Petrolisthes</taxon>
    </lineage>
</organism>
<keyword evidence="1" id="KW-0472">Membrane</keyword>
<evidence type="ECO:0000313" key="2">
    <source>
        <dbReference type="EMBL" id="KAK4296283.1"/>
    </source>
</evidence>
<keyword evidence="1" id="KW-0812">Transmembrane</keyword>
<reference evidence="2" key="1">
    <citation type="submission" date="2023-11" db="EMBL/GenBank/DDBJ databases">
        <title>Genome assemblies of two species of porcelain crab, Petrolisthes cinctipes and Petrolisthes manimaculis (Anomura: Porcellanidae).</title>
        <authorList>
            <person name="Angst P."/>
        </authorList>
    </citation>
    <scope>NUCLEOTIDE SEQUENCE</scope>
    <source>
        <strain evidence="2">PB745_02</strain>
        <tissue evidence="2">Gill</tissue>
    </source>
</reference>